<proteinExistence type="predicted"/>
<dbReference type="VEuPathDB" id="AmoebaDB:ACA1_228910"/>
<accession>L8H8Y3</accession>
<feature type="region of interest" description="Disordered" evidence="1">
    <location>
        <begin position="529"/>
        <end position="553"/>
    </location>
</feature>
<dbReference type="AlphaFoldDB" id="L8H8Y3"/>
<sequence>MEGEEACEAGHFFRQPRKADCLPISKHPYGYVQRAAYRQPDLHHEEIVELDSPFASVVASGTQVYTFLLLGDQNAGKSTFLHAFCFAQDLNFLELTSYLPILASSFINTRFLTDDTSPPRDELPFLDTDIARGTVLLTLDSFVFFLDEFGLPNEEFPPDTRYVLVQFIEIGGDHLDSLMSADQEGADTSREMRDILDRSAALLTQARKTIYFINAATLFEPSATEYSGTYAINHASLGKLTERLSWLSTVLPASHQILFYLSRVPSGCTLDMRSVMPVVEAADRAAGLLPLALPTEGAPEQQIKLLLDHLKRTHKWRLDVVEVFKSEHLQEATGDDNTARSGGDTNELPLNVDKIVGTLVRLFQQGMQHSKREAEVFTFTHILQCWKSEFLDKQPSFYEDPGSEVHWLHADEFAEYLEGLEFCELPETILLQQWGKVGRRLVDSSLAIERNGETSCFSRFAITCSQAPGGGEVHLHCAQRADSTPSTQRSGAGNYLEMRLFYFAPLMDVLYSYFAKNIPGEFWIDHSDQPTSTSTTATTPSASSSSSSQRLSFLDDPSVRSRLGDAVKAMEERLRSLWQAVVDAPAGPEHERQAVHFLWLVEEWLHAQQMLAPAGDARLTLPSAAGATERIKALFDLLHRLCPQ</sequence>
<dbReference type="GeneID" id="14922513"/>
<dbReference type="RefSeq" id="XP_004346555.1">
    <property type="nucleotide sequence ID" value="XM_004346505.1"/>
</dbReference>
<evidence type="ECO:0000256" key="1">
    <source>
        <dbReference type="SAM" id="MobiDB-lite"/>
    </source>
</evidence>
<dbReference type="OrthoDB" id="448550at2759"/>
<gene>
    <name evidence="2" type="ORF">ACA1_228910</name>
</gene>
<dbReference type="EMBL" id="KB007901">
    <property type="protein sequence ID" value="ELR21610.1"/>
    <property type="molecule type" value="Genomic_DNA"/>
</dbReference>
<protein>
    <submittedName>
        <fullName evidence="2">Uncharacterized protein</fullName>
    </submittedName>
</protein>
<evidence type="ECO:0000313" key="2">
    <source>
        <dbReference type="EMBL" id="ELR21610.1"/>
    </source>
</evidence>
<dbReference type="Proteomes" id="UP000011083">
    <property type="component" value="Unassembled WGS sequence"/>
</dbReference>
<reference evidence="2 3" key="1">
    <citation type="journal article" date="2013" name="Genome Biol.">
        <title>Genome of Acanthamoeba castellanii highlights extensive lateral gene transfer and early evolution of tyrosine kinase signaling.</title>
        <authorList>
            <person name="Clarke M."/>
            <person name="Lohan A.J."/>
            <person name="Liu B."/>
            <person name="Lagkouvardos I."/>
            <person name="Roy S."/>
            <person name="Zafar N."/>
            <person name="Bertelli C."/>
            <person name="Schilde C."/>
            <person name="Kianianmomeni A."/>
            <person name="Burglin T.R."/>
            <person name="Frech C."/>
            <person name="Turcotte B."/>
            <person name="Kopec K.O."/>
            <person name="Synnott J.M."/>
            <person name="Choo C."/>
            <person name="Paponov I."/>
            <person name="Finkler A."/>
            <person name="Soon Heng Tan C."/>
            <person name="Hutchins A.P."/>
            <person name="Weinmeier T."/>
            <person name="Rattei T."/>
            <person name="Chu J.S."/>
            <person name="Gimenez G."/>
            <person name="Irimia M."/>
            <person name="Rigden D.J."/>
            <person name="Fitzpatrick D.A."/>
            <person name="Lorenzo-Morales J."/>
            <person name="Bateman A."/>
            <person name="Chiu C.H."/>
            <person name="Tang P."/>
            <person name="Hegemann P."/>
            <person name="Fromm H."/>
            <person name="Raoult D."/>
            <person name="Greub G."/>
            <person name="Miranda-Saavedra D."/>
            <person name="Chen N."/>
            <person name="Nash P."/>
            <person name="Ginger M.L."/>
            <person name="Horn M."/>
            <person name="Schaap P."/>
            <person name="Caler L."/>
            <person name="Loftus B."/>
        </authorList>
    </citation>
    <scope>NUCLEOTIDE SEQUENCE [LARGE SCALE GENOMIC DNA]</scope>
    <source>
        <strain evidence="2 3">Neff</strain>
    </source>
</reference>
<name>L8H8Y3_ACACF</name>
<organism evidence="2 3">
    <name type="scientific">Acanthamoeba castellanii (strain ATCC 30010 / Neff)</name>
    <dbReference type="NCBI Taxonomy" id="1257118"/>
    <lineage>
        <taxon>Eukaryota</taxon>
        <taxon>Amoebozoa</taxon>
        <taxon>Discosea</taxon>
        <taxon>Longamoebia</taxon>
        <taxon>Centramoebida</taxon>
        <taxon>Acanthamoebidae</taxon>
        <taxon>Acanthamoeba</taxon>
    </lineage>
</organism>
<dbReference type="KEGG" id="acan:ACA1_228910"/>
<evidence type="ECO:0000313" key="3">
    <source>
        <dbReference type="Proteomes" id="UP000011083"/>
    </source>
</evidence>
<keyword evidence="3" id="KW-1185">Reference proteome</keyword>
<feature type="compositionally biased region" description="Low complexity" evidence="1">
    <location>
        <begin position="530"/>
        <end position="548"/>
    </location>
</feature>